<gene>
    <name evidence="4" type="ORF">DBX24_03460</name>
</gene>
<organism evidence="4 5">
    <name type="scientific">Bergeyella cardium</name>
    <dbReference type="NCBI Taxonomy" id="1585976"/>
    <lineage>
        <taxon>Bacteria</taxon>
        <taxon>Pseudomonadati</taxon>
        <taxon>Bacteroidota</taxon>
        <taxon>Flavobacteriia</taxon>
        <taxon>Flavobacteriales</taxon>
        <taxon>Weeksellaceae</taxon>
        <taxon>Bergeyella</taxon>
    </lineage>
</organism>
<protein>
    <submittedName>
        <fullName evidence="4">TetR family transcriptional regulator</fullName>
    </submittedName>
</protein>
<dbReference type="InterPro" id="IPR023772">
    <property type="entry name" value="DNA-bd_HTH_TetR-type_CS"/>
</dbReference>
<dbReference type="SUPFAM" id="SSF48498">
    <property type="entry name" value="Tetracyclin repressor-like, C-terminal domain"/>
    <property type="match status" value="1"/>
</dbReference>
<dbReference type="PROSITE" id="PS01081">
    <property type="entry name" value="HTH_TETR_1"/>
    <property type="match status" value="1"/>
</dbReference>
<feature type="domain" description="HTH tetR-type" evidence="3">
    <location>
        <begin position="6"/>
        <end position="66"/>
    </location>
</feature>
<dbReference type="InterPro" id="IPR050624">
    <property type="entry name" value="HTH-type_Tx_Regulator"/>
</dbReference>
<dbReference type="KEGG" id="bcad:DBX24_03460"/>
<evidence type="ECO:0000256" key="1">
    <source>
        <dbReference type="ARBA" id="ARBA00023125"/>
    </source>
</evidence>
<reference evidence="4 5" key="1">
    <citation type="submission" date="2018-04" db="EMBL/GenBank/DDBJ databases">
        <title>Characteristic and Complete Genome Sequencing of A Novel Member of Infective Endocarditis Causative Bacteria: Bergeyella cardium QL-PH.</title>
        <authorList>
            <person name="Pan H."/>
            <person name="Sun E."/>
            <person name="Zhang Y."/>
        </authorList>
    </citation>
    <scope>NUCLEOTIDE SEQUENCE [LARGE SCALE GENOMIC DNA]</scope>
    <source>
        <strain evidence="4 5">HPQL</strain>
    </source>
</reference>
<dbReference type="Pfam" id="PF00440">
    <property type="entry name" value="TetR_N"/>
    <property type="match status" value="1"/>
</dbReference>
<evidence type="ECO:0000313" key="4">
    <source>
        <dbReference type="EMBL" id="QHN65019.1"/>
    </source>
</evidence>
<keyword evidence="5" id="KW-1185">Reference proteome</keyword>
<dbReference type="PROSITE" id="PS50977">
    <property type="entry name" value="HTH_TETR_2"/>
    <property type="match status" value="1"/>
</dbReference>
<dbReference type="AlphaFoldDB" id="A0A6P1QT82"/>
<dbReference type="SUPFAM" id="SSF46689">
    <property type="entry name" value="Homeodomain-like"/>
    <property type="match status" value="1"/>
</dbReference>
<dbReference type="PANTHER" id="PTHR43479">
    <property type="entry name" value="ACREF/ENVCD OPERON REPRESSOR-RELATED"/>
    <property type="match status" value="1"/>
</dbReference>
<name>A0A6P1QT82_9FLAO</name>
<evidence type="ECO:0000256" key="2">
    <source>
        <dbReference type="PROSITE-ProRule" id="PRU00335"/>
    </source>
</evidence>
<dbReference type="GO" id="GO:0003677">
    <property type="term" value="F:DNA binding"/>
    <property type="evidence" value="ECO:0007669"/>
    <property type="project" value="UniProtKB-UniRule"/>
</dbReference>
<proteinExistence type="predicted"/>
<dbReference type="PRINTS" id="PR00455">
    <property type="entry name" value="HTHTETR"/>
</dbReference>
<dbReference type="Proteomes" id="UP000464318">
    <property type="component" value="Chromosome"/>
</dbReference>
<dbReference type="OrthoDB" id="9789566at2"/>
<dbReference type="InterPro" id="IPR036271">
    <property type="entry name" value="Tet_transcr_reg_TetR-rel_C_sf"/>
</dbReference>
<feature type="DNA-binding region" description="H-T-H motif" evidence="2">
    <location>
        <begin position="29"/>
        <end position="48"/>
    </location>
</feature>
<keyword evidence="1 2" id="KW-0238">DNA-binding</keyword>
<dbReference type="PANTHER" id="PTHR43479:SF11">
    <property type="entry name" value="ACREF_ENVCD OPERON REPRESSOR-RELATED"/>
    <property type="match status" value="1"/>
</dbReference>
<dbReference type="InterPro" id="IPR001647">
    <property type="entry name" value="HTH_TetR"/>
</dbReference>
<sequence length="208" mass="24583">MQMTFTDKQIKILEAAEELIAEKGFEETTVRNICQKANINVAMISYYFGSKEKMLTYLYQYRVQRAKETFAEFAHTIKEGTPQMQVKEVIKFIIGQMFKYKYFHGFVKQEFRNTELMDEELQDFYTIVVEKLNQIIKQGISTGVFLYAPNAEDLLTILIGSVLFVIRNKRFYEQYIPQATEENFLSEAEIKIRQSLYQTIFLQLGYKQ</sequence>
<dbReference type="Gene3D" id="1.10.357.10">
    <property type="entry name" value="Tetracycline Repressor, domain 2"/>
    <property type="match status" value="1"/>
</dbReference>
<evidence type="ECO:0000313" key="5">
    <source>
        <dbReference type="Proteomes" id="UP000464318"/>
    </source>
</evidence>
<evidence type="ECO:0000259" key="3">
    <source>
        <dbReference type="PROSITE" id="PS50977"/>
    </source>
</evidence>
<dbReference type="EMBL" id="CP029149">
    <property type="protein sequence ID" value="QHN65019.1"/>
    <property type="molecule type" value="Genomic_DNA"/>
</dbReference>
<dbReference type="InterPro" id="IPR009057">
    <property type="entry name" value="Homeodomain-like_sf"/>
</dbReference>
<accession>A0A6P1QT82</accession>